<evidence type="ECO:0000313" key="1">
    <source>
        <dbReference type="Ensembl" id="ENSLLEP00000002088.1"/>
    </source>
</evidence>
<dbReference type="Gene3D" id="3.50.7.10">
    <property type="entry name" value="GroEL"/>
    <property type="match status" value="1"/>
</dbReference>
<sequence>MERRGHRGLQELSSLTKSVRSFLGPNKAYKFIFNEDTDDCTLTCSAFRLLEGLDLSSAVGQLFNEAVQVQQKTYKTGTTTLFFLVGAWSDAVLECLHQGVPIPLIVSVMLGGLDSCIREVLTLQECVNNLLIAEDFENQGNNNSVKTLDVSHDYGSESGHSAHFPLDHKKNIAHQHGAKWYPNMPSCWINKLSHSRYFLDAPKETPDPSEDSYDIPSHSHTLSHLTKALSHGNQEPMEMVEEAVSHLFKETQKGHVNHKNFHVSRFHVCCLPGLSKVHLKASSGYTTLVSPDFVSVARDLEGKSLRVLLLDSDLTEGYRHLGFNNPTNVKILSQAVSSEGVISEEPWLNVSCRNLRQAGIELILVRGNVCPSLMSLCCHNKILVVPQVKQNVLLAFSESTGAEPVTYLTQINESCVGFGAFVDMCVSGNSFVTAGENIVVNIKANRLNMVTVMLCNRLVSMLQILEDQFWSCLYRLHHAVQDQKVFCGGGAVELQCLSHLRKHEEADDGSFNSTWSWMSTTGKNYKSFIYRWLAKGWFKYLTALLCNAGDYSTELDAMTFIQNELQSLSCCDSPSEYLRSKYYENVLANQHLSESPRSMLVYDNVTPKLEAWRSALHLVLLVLQTDAEIITGSAAQNPILNTGFLKAGYHLL</sequence>
<organism evidence="1 2">
    <name type="scientific">Leptobrachium leishanense</name>
    <name type="common">Leishan spiny toad</name>
    <dbReference type="NCBI Taxonomy" id="445787"/>
    <lineage>
        <taxon>Eukaryota</taxon>
        <taxon>Metazoa</taxon>
        <taxon>Chordata</taxon>
        <taxon>Craniata</taxon>
        <taxon>Vertebrata</taxon>
        <taxon>Euteleostomi</taxon>
        <taxon>Amphibia</taxon>
        <taxon>Batrachia</taxon>
        <taxon>Anura</taxon>
        <taxon>Pelobatoidea</taxon>
        <taxon>Megophryidae</taxon>
        <taxon>Leptobrachium</taxon>
    </lineage>
</organism>
<gene>
    <name evidence="1" type="primary">BBS12</name>
</gene>
<dbReference type="InterPro" id="IPR002423">
    <property type="entry name" value="Cpn60/GroEL/TCP-1"/>
</dbReference>
<dbReference type="InterPro" id="IPR042984">
    <property type="entry name" value="BBS12"/>
</dbReference>
<dbReference type="SUPFAM" id="SSF48592">
    <property type="entry name" value="GroEL equatorial domain-like"/>
    <property type="match status" value="1"/>
</dbReference>
<dbReference type="AlphaFoldDB" id="A0A8C5LPN3"/>
<reference evidence="1" key="2">
    <citation type="submission" date="2025-09" db="UniProtKB">
        <authorList>
            <consortium name="Ensembl"/>
        </authorList>
    </citation>
    <scope>IDENTIFICATION</scope>
</reference>
<evidence type="ECO:0000313" key="2">
    <source>
        <dbReference type="Proteomes" id="UP000694569"/>
    </source>
</evidence>
<dbReference type="SUPFAM" id="SSF52029">
    <property type="entry name" value="GroEL apical domain-like"/>
    <property type="match status" value="1"/>
</dbReference>
<dbReference type="GO" id="GO:0051131">
    <property type="term" value="P:chaperone-mediated protein complex assembly"/>
    <property type="evidence" value="ECO:0007669"/>
    <property type="project" value="InterPro"/>
</dbReference>
<dbReference type="InterPro" id="IPR027409">
    <property type="entry name" value="GroEL-like_apical_dom_sf"/>
</dbReference>
<dbReference type="GO" id="GO:0045494">
    <property type="term" value="P:photoreceptor cell maintenance"/>
    <property type="evidence" value="ECO:0007669"/>
    <property type="project" value="TreeGrafter"/>
</dbReference>
<dbReference type="PANTHER" id="PTHR46883">
    <property type="entry name" value="BARDET-BIEDL SYNDROME 12 PROTEIN"/>
    <property type="match status" value="1"/>
</dbReference>
<dbReference type="GO" id="GO:0060027">
    <property type="term" value="P:convergent extension involved in gastrulation"/>
    <property type="evidence" value="ECO:0007669"/>
    <property type="project" value="Ensembl"/>
</dbReference>
<proteinExistence type="predicted"/>
<dbReference type="PANTHER" id="PTHR46883:SF1">
    <property type="entry name" value="BARDET-BIEDL SYNDROME 12 PROTEIN"/>
    <property type="match status" value="1"/>
</dbReference>
<dbReference type="Proteomes" id="UP000694569">
    <property type="component" value="Unplaced"/>
</dbReference>
<accession>A0A8C5LPN3</accession>
<reference evidence="1" key="1">
    <citation type="submission" date="2025-08" db="UniProtKB">
        <authorList>
            <consortium name="Ensembl"/>
        </authorList>
    </citation>
    <scope>IDENTIFICATION</scope>
</reference>
<keyword evidence="2" id="KW-1185">Reference proteome</keyword>
<dbReference type="Pfam" id="PF00118">
    <property type="entry name" value="Cpn60_TCP1"/>
    <property type="match status" value="1"/>
</dbReference>
<dbReference type="InterPro" id="IPR027413">
    <property type="entry name" value="GROEL-like_equatorial_sf"/>
</dbReference>
<dbReference type="GeneTree" id="ENSGT00390000008984"/>
<dbReference type="Gene3D" id="1.10.560.10">
    <property type="entry name" value="GroEL-like equatorial domain"/>
    <property type="match status" value="2"/>
</dbReference>
<dbReference type="GO" id="GO:0005524">
    <property type="term" value="F:ATP binding"/>
    <property type="evidence" value="ECO:0007669"/>
    <property type="project" value="InterPro"/>
</dbReference>
<name>A0A8C5LPN3_9ANUR</name>
<dbReference type="OrthoDB" id="10037098at2759"/>
<dbReference type="Ensembl" id="ENSLLET00000002178.1">
    <property type="protein sequence ID" value="ENSLLEP00000002088.1"/>
    <property type="gene ID" value="ENSLLEG00000001350.1"/>
</dbReference>
<protein>
    <submittedName>
        <fullName evidence="1">Bardet-Biedl syndrome 12</fullName>
    </submittedName>
</protein>